<proteinExistence type="predicted"/>
<gene>
    <name evidence="4" type="ORF">GOQ30_15450</name>
</gene>
<name>A0A6I4IUH4_9FLAO</name>
<feature type="region of interest" description="Disordered" evidence="2">
    <location>
        <begin position="435"/>
        <end position="697"/>
    </location>
</feature>
<dbReference type="EMBL" id="WQLW01000013">
    <property type="protein sequence ID" value="MVO10569.1"/>
    <property type="molecule type" value="Genomic_DNA"/>
</dbReference>
<keyword evidence="3" id="KW-0732">Signal</keyword>
<keyword evidence="5" id="KW-1185">Reference proteome</keyword>
<protein>
    <submittedName>
        <fullName evidence="4">Type IX secretion system membrane protein PorP/SprF</fullName>
    </submittedName>
</protein>
<evidence type="ECO:0000256" key="2">
    <source>
        <dbReference type="SAM" id="MobiDB-lite"/>
    </source>
</evidence>
<reference evidence="5" key="1">
    <citation type="submission" date="2019-05" db="EMBL/GenBank/DDBJ databases">
        <title>Flavobacterium profundi sp. nov., isolated from a deep-sea seamount.</title>
        <authorList>
            <person name="Zhang D.-C."/>
        </authorList>
    </citation>
    <scope>NUCLEOTIDE SEQUENCE [LARGE SCALE GENOMIC DNA]</scope>
    <source>
        <strain evidence="5">TP390</strain>
    </source>
</reference>
<evidence type="ECO:0000313" key="5">
    <source>
        <dbReference type="Proteomes" id="UP000431264"/>
    </source>
</evidence>
<dbReference type="NCBIfam" id="TIGR03519">
    <property type="entry name" value="T9SS_PorP_fam"/>
    <property type="match status" value="1"/>
</dbReference>
<evidence type="ECO:0000256" key="1">
    <source>
        <dbReference type="SAM" id="Coils"/>
    </source>
</evidence>
<dbReference type="AlphaFoldDB" id="A0A6I4IUH4"/>
<dbReference type="Pfam" id="PF11751">
    <property type="entry name" value="PorP_SprF"/>
    <property type="match status" value="1"/>
</dbReference>
<feature type="signal peptide" evidence="3">
    <location>
        <begin position="1"/>
        <end position="26"/>
    </location>
</feature>
<feature type="chain" id="PRO_5026135672" evidence="3">
    <location>
        <begin position="27"/>
        <end position="1015"/>
    </location>
</feature>
<sequence>MYQLKNKYLSIILCVFFTAAFSQENAYSSFDVSLNNSIRLNRFLINPSFSYAREIAPTINLVNKRQWVKFEDAPVLYLINYQGRLSNESRFAIGGYSQSIGISKNTGGFLNYALNVPLQKDANFTFGLNAYFSSSNIDINRAITESPEPLFENLSATNIITIKPGINLNFNSFDIGIAADNIISYNLTTSESVQENKSSSFSGHVMYTKELDSYYNLLDGANLSTMVRVKSSNGATGIGGNFLLDQKEMGWVEAGYNTLYGANAGVGVAISNKFLIGYAYNLSINNSLFFGSSHEFSLSYRFDEYDNAFDYRKRAQKIRERNAKKKGAVNTTFAKLEQERIDKAKAERERVAKEKAENDRLAQLERERLAALAQAEKERLAREQAEKDRLAALSQADQAEKDRLAALAQAEKDRLAKEQAERDRLAALAQAEKDRLAKEKAEKDRLERLARQKAENDKIAKENAEIDRLAKEKAEQDRLAREKAEKDRLAREQAERDRIAKEEAEKLRLAKDQAERDRLAKEAAERDRLAKEKAEQDRLAREKAEQDRLAREKAERDRLAKEKAEQDRLAREKAEQDRLAREKAEQDRLAREKAEQDRLAKEKAEQDRLAREKAEQDRLAKEKAEQDRLAREKAEQDRLAREKAEQDRLAREKAEQDRLAREKAEQDRLAREKAEQDRLAREKAEQDRLAREKAEQDRLAREKAANAKLSVGEKISSIESKLNISNKLLDDYKSDIDERTKKSDQLIKSLDSIVKERDLDLKAYIGESDPNYKGPASKFVSTTQQNAQLNALKSQIAANKRVFDDLIFDFENANRARLNEMKEKGLDNEETKQLNDYYQNVLDDLKNKKQKYIDLEKMADLKIKQISDAKEEEKQRRIKKAQFDSEQQRIEKDQSNLENIKNSASNGQTQGQEVSGNLLDDEPVTNDIPIVQKMNNVASGYYMVLGKFKDTKQRDAFIKKVVSEGGTSVNQFYNIYDATYYVFLGKYDELGSATKELSKRGTKSYNKKMKIVQVQ</sequence>
<keyword evidence="1" id="KW-0175">Coiled coil</keyword>
<evidence type="ECO:0000256" key="3">
    <source>
        <dbReference type="SAM" id="SignalP"/>
    </source>
</evidence>
<feature type="coiled-coil region" evidence="1">
    <location>
        <begin position="828"/>
        <end position="858"/>
    </location>
</feature>
<dbReference type="Proteomes" id="UP000431264">
    <property type="component" value="Unassembled WGS sequence"/>
</dbReference>
<dbReference type="InterPro" id="IPR019861">
    <property type="entry name" value="PorP/SprF_Bacteroidetes"/>
</dbReference>
<comment type="caution">
    <text evidence="4">The sequence shown here is derived from an EMBL/GenBank/DDBJ whole genome shotgun (WGS) entry which is preliminary data.</text>
</comment>
<evidence type="ECO:0000313" key="4">
    <source>
        <dbReference type="EMBL" id="MVO10569.1"/>
    </source>
</evidence>
<accession>A0A6I4IUH4</accession>
<organism evidence="4 5">
    <name type="scientific">Flavobacterium profundi</name>
    <dbReference type="NCBI Taxonomy" id="1774945"/>
    <lineage>
        <taxon>Bacteria</taxon>
        <taxon>Pseudomonadati</taxon>
        <taxon>Bacteroidota</taxon>
        <taxon>Flavobacteriia</taxon>
        <taxon>Flavobacteriales</taxon>
        <taxon>Flavobacteriaceae</taxon>
        <taxon>Flavobacterium</taxon>
    </lineage>
</organism>